<feature type="transmembrane region" description="Helical" evidence="1">
    <location>
        <begin position="71"/>
        <end position="93"/>
    </location>
</feature>
<feature type="transmembrane region" description="Helical" evidence="1">
    <location>
        <begin position="6"/>
        <end position="30"/>
    </location>
</feature>
<sequence length="144" mass="16823">MILFTAQLSILQFTDGVVMFCLYSIVPAIYNHYVSKGLHRKSVVEEMINNIVSNKKYNDEIFDRSLKKSQFFMGFNTILRYYIIFIIPFLVFFTNIPQSLADLMLIVHILFIFKSTYDAIKGYLDNLKLSDILNEAIAELEQKE</sequence>
<reference evidence="2" key="1">
    <citation type="journal article" date="2002" name="Mikrobiologiia">
        <title>Soil strain of Bacillus subtilis harboring a large plasmid that mediates high-frequency conjugal mobilization.</title>
        <authorList>
            <person name="Lotareva O.V."/>
            <person name="Poluektova E.U."/>
            <person name="Titok M.A."/>
            <person name="Prozorov A.A."/>
        </authorList>
    </citation>
    <scope>NUCLEOTIDE SEQUENCE</scope>
    <source>
        <strain evidence="2">72</strain>
        <plasmid evidence="2">pBS72</plasmid>
    </source>
</reference>
<evidence type="ECO:0000313" key="2">
    <source>
        <dbReference type="EMBL" id="APB62391.1"/>
    </source>
</evidence>
<reference evidence="2" key="3">
    <citation type="journal article" date="2004" name="Mol. Biol. (Mosk.)">
        <title>The replication system of plasmids from Bacillus subtilis environmental isolates.</title>
        <authorList>
            <person name="Lagodich A.V."/>
            <person name="Shtaniuk Iu.V."/>
            <person name="Prozorov A.A."/>
            <person name="Titok M.A."/>
        </authorList>
    </citation>
    <scope>NUCLEOTIDE SEQUENCE</scope>
    <source>
        <strain evidence="2">72</strain>
        <plasmid evidence="2">pBS72</plasmid>
    </source>
</reference>
<dbReference type="RefSeq" id="WP_172688872.1">
    <property type="nucleotide sequence ID" value="NZ_KX711616.1"/>
</dbReference>
<evidence type="ECO:0000256" key="1">
    <source>
        <dbReference type="SAM" id="Phobius"/>
    </source>
</evidence>
<reference evidence="2" key="2">
    <citation type="journal article" date="2003" name="Plasmid">
        <title>Bacillus subtilis soil isolates: plasmid replicon analysis and construction of a new theta-replicating vector.</title>
        <authorList>
            <person name="Titok M.A."/>
            <person name="Chapuis J."/>
            <person name="Selezneva Y.V."/>
            <person name="Lagodich A.V."/>
            <person name="Prokulevich V.A."/>
            <person name="Ehrlich S.D."/>
            <person name="Janniere L."/>
        </authorList>
    </citation>
    <scope>NUCLEOTIDE SEQUENCE</scope>
    <source>
        <strain evidence="2">72</strain>
        <plasmid evidence="2">pBS72</plasmid>
    </source>
</reference>
<keyword evidence="1" id="KW-1133">Transmembrane helix</keyword>
<keyword evidence="1" id="KW-0472">Membrane</keyword>
<keyword evidence="1" id="KW-0812">Transmembrane</keyword>
<reference evidence="2" key="4">
    <citation type="journal article" date="2006" name="Microbiology">
        <title>The replicative polymerases PolC and DnaE are required for theta replication of the Bacillus subtilis plasmid pBS72.</title>
        <authorList>
            <person name="Titok M."/>
            <person name="Suski C."/>
            <person name="Dalmais B."/>
            <person name="Ehrlich S.D."/>
            <person name="Janniere L."/>
        </authorList>
    </citation>
    <scope>NUCLEOTIDE SEQUENCE</scope>
    <source>
        <strain evidence="2">72</strain>
        <plasmid evidence="2">pBS72</plasmid>
    </source>
</reference>
<gene>
    <name evidence="2" type="ORF">pBS72_1220</name>
</gene>
<proteinExistence type="predicted"/>
<protein>
    <submittedName>
        <fullName evidence="2">Uncharacterized protein</fullName>
    </submittedName>
</protein>
<organism evidence="2">
    <name type="scientific">Bacillus subtilis</name>
    <dbReference type="NCBI Taxonomy" id="1423"/>
    <lineage>
        <taxon>Bacteria</taxon>
        <taxon>Bacillati</taxon>
        <taxon>Bacillota</taxon>
        <taxon>Bacilli</taxon>
        <taxon>Bacillales</taxon>
        <taxon>Bacillaceae</taxon>
        <taxon>Bacillus</taxon>
    </lineage>
</organism>
<accession>A0A1J0AKY0</accession>
<name>A0A1J0AKY0_BACIU</name>
<geneLocation type="plasmid" evidence="2">
    <name>pBS72</name>
</geneLocation>
<dbReference type="EMBL" id="KX711616">
    <property type="protein sequence ID" value="APB62391.1"/>
    <property type="molecule type" value="Genomic_DNA"/>
</dbReference>
<reference evidence="2" key="5">
    <citation type="submission" date="2016-08" db="EMBL/GenBank/DDBJ databases">
        <authorList>
            <person name="Satsunkevich N.E."/>
            <person name="Valentovich L.N."/>
            <person name="Kolomiets E.I."/>
            <person name="Titok M.A."/>
        </authorList>
    </citation>
    <scope>NUCLEOTIDE SEQUENCE</scope>
    <source>
        <strain evidence="2">72</strain>
        <plasmid evidence="2">pBS72</plasmid>
    </source>
</reference>
<dbReference type="AlphaFoldDB" id="A0A1J0AKY0"/>
<keyword evidence="2" id="KW-0614">Plasmid</keyword>